<keyword evidence="4" id="KW-1185">Reference proteome</keyword>
<feature type="compositionally biased region" description="Low complexity" evidence="1">
    <location>
        <begin position="51"/>
        <end position="61"/>
    </location>
</feature>
<gene>
    <name evidence="3" type="ORF">PCC79_15515</name>
</gene>
<proteinExistence type="predicted"/>
<evidence type="ECO:0000256" key="2">
    <source>
        <dbReference type="SAM" id="Phobius"/>
    </source>
</evidence>
<dbReference type="RefSeq" id="WP_342372364.1">
    <property type="nucleotide sequence ID" value="NZ_CP115965.1"/>
</dbReference>
<keyword evidence="2" id="KW-1133">Transmembrane helix</keyword>
<feature type="transmembrane region" description="Helical" evidence="2">
    <location>
        <begin position="128"/>
        <end position="147"/>
    </location>
</feature>
<feature type="transmembrane region" description="Helical" evidence="2">
    <location>
        <begin position="167"/>
        <end position="192"/>
    </location>
</feature>
<dbReference type="Pfam" id="PF14110">
    <property type="entry name" value="DUF4282"/>
    <property type="match status" value="1"/>
</dbReference>
<dbReference type="EMBL" id="CP115965">
    <property type="protein sequence ID" value="WZW98276.1"/>
    <property type="molecule type" value="Genomic_DNA"/>
</dbReference>
<evidence type="ECO:0000313" key="3">
    <source>
        <dbReference type="EMBL" id="WZW98276.1"/>
    </source>
</evidence>
<keyword evidence="2" id="KW-0472">Membrane</keyword>
<protein>
    <submittedName>
        <fullName evidence="3">DUF4282 domain-containing protein</fullName>
    </submittedName>
</protein>
<reference evidence="3 4" key="1">
    <citation type="journal article" date="2023" name="Environ Microbiome">
        <title>A coral-associated actinobacterium mitigates coral bleaching under heat stress.</title>
        <authorList>
            <person name="Li J."/>
            <person name="Zou Y."/>
            <person name="Li Q."/>
            <person name="Zhang J."/>
            <person name="Bourne D.G."/>
            <person name="Lyu Y."/>
            <person name="Liu C."/>
            <person name="Zhang S."/>
        </authorList>
    </citation>
    <scope>NUCLEOTIDE SEQUENCE [LARGE SCALE GENOMIC DNA]</scope>
    <source>
        <strain evidence="3 4">SCSIO 13291</strain>
    </source>
</reference>
<evidence type="ECO:0000313" key="4">
    <source>
        <dbReference type="Proteomes" id="UP001434337"/>
    </source>
</evidence>
<evidence type="ECO:0000256" key="1">
    <source>
        <dbReference type="SAM" id="MobiDB-lite"/>
    </source>
</evidence>
<dbReference type="InterPro" id="IPR025557">
    <property type="entry name" value="DUF4282"/>
</dbReference>
<name>A0ABZ3C7S2_9ACTN</name>
<feature type="region of interest" description="Disordered" evidence="1">
    <location>
        <begin position="1"/>
        <end position="91"/>
    </location>
</feature>
<keyword evidence="2" id="KW-0812">Transmembrane</keyword>
<accession>A0ABZ3C7S2</accession>
<organism evidence="3 4">
    <name type="scientific">Propioniciclava soli</name>
    <dbReference type="NCBI Taxonomy" id="2775081"/>
    <lineage>
        <taxon>Bacteria</taxon>
        <taxon>Bacillati</taxon>
        <taxon>Actinomycetota</taxon>
        <taxon>Actinomycetes</taxon>
        <taxon>Propionibacteriales</taxon>
        <taxon>Propionibacteriaceae</taxon>
        <taxon>Propioniciclava</taxon>
    </lineage>
</organism>
<feature type="compositionally biased region" description="Pro residues" evidence="1">
    <location>
        <begin position="14"/>
        <end position="35"/>
    </location>
</feature>
<sequence length="216" mass="22012">MSDDPNPWQRSQPHPDPWAPPPPAPGDEPPAPPQAVNPYAAPSHTPPPPSGASAYPTSAPSAPYPPHPPQPGYPPATYPPQNGPAQQPYAPGAYAGGAAYGPAPTPSQRGNALGGLLDFSFATYATPAAAKAIYILAIVAFVGGWLGDVLNGLQGYPVAMASPFLTLLFGWVPALLGICLVRAGLEGVLALIRTHERAERTADDAGDSSDAGTSAA</sequence>
<feature type="compositionally biased region" description="Pro residues" evidence="1">
    <location>
        <begin position="62"/>
        <end position="82"/>
    </location>
</feature>
<dbReference type="Proteomes" id="UP001434337">
    <property type="component" value="Chromosome"/>
</dbReference>